<dbReference type="AlphaFoldDB" id="A0A0Q3GV13"/>
<protein>
    <recommendedName>
        <fullName evidence="6">C3H1-type domain-containing protein</fullName>
    </recommendedName>
</protein>
<keyword evidence="3 5" id="KW-0862">Zinc</keyword>
<reference evidence="7" key="2">
    <citation type="submission" date="2017-06" db="EMBL/GenBank/DDBJ databases">
        <title>WGS assembly of Brachypodium distachyon.</title>
        <authorList>
            <consortium name="The International Brachypodium Initiative"/>
            <person name="Lucas S."/>
            <person name="Harmon-Smith M."/>
            <person name="Lail K."/>
            <person name="Tice H."/>
            <person name="Grimwood J."/>
            <person name="Bruce D."/>
            <person name="Barry K."/>
            <person name="Shu S."/>
            <person name="Lindquist E."/>
            <person name="Wang M."/>
            <person name="Pitluck S."/>
            <person name="Vogel J.P."/>
            <person name="Garvin D.F."/>
            <person name="Mockler T.C."/>
            <person name="Schmutz J."/>
            <person name="Rokhsar D."/>
            <person name="Bevan M.W."/>
        </authorList>
    </citation>
    <scope>NUCLEOTIDE SEQUENCE</scope>
    <source>
        <strain evidence="7">Bd21</strain>
    </source>
</reference>
<dbReference type="GO" id="GO:0008270">
    <property type="term" value="F:zinc ion binding"/>
    <property type="evidence" value="ECO:0007669"/>
    <property type="project" value="UniProtKB-KW"/>
</dbReference>
<keyword evidence="4" id="KW-0238">DNA-binding</keyword>
<name>A0A0Q3GV13_BRADI</name>
<dbReference type="InterPro" id="IPR000571">
    <property type="entry name" value="Znf_CCCH"/>
</dbReference>
<keyword evidence="2 5" id="KW-0863">Zinc-finger</keyword>
<dbReference type="Gramene" id="KQK14767">
    <property type="protein sequence ID" value="KQK14767"/>
    <property type="gene ID" value="BRADI_1g18482v3"/>
</dbReference>
<evidence type="ECO:0000313" key="9">
    <source>
        <dbReference type="Proteomes" id="UP000008810"/>
    </source>
</evidence>
<feature type="non-terminal residue" evidence="7">
    <location>
        <position position="199"/>
    </location>
</feature>
<dbReference type="InterPro" id="IPR045234">
    <property type="entry name" value="Unkempt-like"/>
</dbReference>
<gene>
    <name evidence="7" type="ORF">BRADI_1g18482v3</name>
</gene>
<accession>A0A0Q3GV13</accession>
<dbReference type="PROSITE" id="PS50103">
    <property type="entry name" value="ZF_C3H1"/>
    <property type="match status" value="1"/>
</dbReference>
<dbReference type="EMBL" id="CM000880">
    <property type="protein sequence ID" value="KQK14767.1"/>
    <property type="molecule type" value="Genomic_DNA"/>
</dbReference>
<evidence type="ECO:0000256" key="3">
    <source>
        <dbReference type="ARBA" id="ARBA00022833"/>
    </source>
</evidence>
<keyword evidence="1 5" id="KW-0479">Metal-binding</keyword>
<dbReference type="Gene3D" id="3.30.1370.210">
    <property type="match status" value="1"/>
</dbReference>
<keyword evidence="9" id="KW-1185">Reference proteome</keyword>
<dbReference type="InterPro" id="IPR057444">
    <property type="entry name" value="Znf-CCCH_AtC3H23-like"/>
</dbReference>
<dbReference type="OrthoDB" id="410307at2759"/>
<organism evidence="7">
    <name type="scientific">Brachypodium distachyon</name>
    <name type="common">Purple false brome</name>
    <name type="synonym">Trachynia distachya</name>
    <dbReference type="NCBI Taxonomy" id="15368"/>
    <lineage>
        <taxon>Eukaryota</taxon>
        <taxon>Viridiplantae</taxon>
        <taxon>Streptophyta</taxon>
        <taxon>Embryophyta</taxon>
        <taxon>Tracheophyta</taxon>
        <taxon>Spermatophyta</taxon>
        <taxon>Magnoliopsida</taxon>
        <taxon>Liliopsida</taxon>
        <taxon>Poales</taxon>
        <taxon>Poaceae</taxon>
        <taxon>BOP clade</taxon>
        <taxon>Pooideae</taxon>
        <taxon>Stipodae</taxon>
        <taxon>Brachypodieae</taxon>
        <taxon>Brachypodium</taxon>
    </lineage>
</organism>
<reference evidence="7 8" key="1">
    <citation type="journal article" date="2010" name="Nature">
        <title>Genome sequencing and analysis of the model grass Brachypodium distachyon.</title>
        <authorList>
            <consortium name="International Brachypodium Initiative"/>
        </authorList>
    </citation>
    <scope>NUCLEOTIDE SEQUENCE [LARGE SCALE GENOMIC DNA]</scope>
    <source>
        <strain evidence="7 8">Bd21</strain>
    </source>
</reference>
<dbReference type="EnsemblPlants" id="KQK14767">
    <property type="protein sequence ID" value="KQK14767"/>
    <property type="gene ID" value="BRADI_1g18482v3"/>
</dbReference>
<evidence type="ECO:0000259" key="6">
    <source>
        <dbReference type="PROSITE" id="PS50103"/>
    </source>
</evidence>
<evidence type="ECO:0000256" key="5">
    <source>
        <dbReference type="PROSITE-ProRule" id="PRU00723"/>
    </source>
</evidence>
<reference evidence="8" key="3">
    <citation type="submission" date="2018-08" db="UniProtKB">
        <authorList>
            <consortium name="EnsemblPlants"/>
        </authorList>
    </citation>
    <scope>IDENTIFICATION</scope>
    <source>
        <strain evidence="8">cv. Bd21</strain>
    </source>
</reference>
<dbReference type="PANTHER" id="PTHR14493:SF146">
    <property type="entry name" value="OS07G0668600 PROTEIN"/>
    <property type="match status" value="1"/>
</dbReference>
<evidence type="ECO:0000313" key="7">
    <source>
        <dbReference type="EMBL" id="KQK14767.1"/>
    </source>
</evidence>
<dbReference type="Pfam" id="PF25512">
    <property type="entry name" value="zf-CCCH_AtC3H23"/>
    <property type="match status" value="1"/>
</dbReference>
<dbReference type="Proteomes" id="UP000008810">
    <property type="component" value="Chromosome 1"/>
</dbReference>
<sequence length="199" mass="22077">MASSMDMLLPPSYGVLNRQVNVGEAGAWLWAQGAHRLWAAMPEHFWVYVYKVRKCPQPGSHDWITCPYAHKGERARRRDPQRYNYLPVSCPDHPGSNNGGGGGGFRGSCRRGLKCKYAHGVFELWLHPARFRTRMCEAGARCPRRICFFAHFRSQLREAGSGSACSDSAVSFLPPRILQRNAAIIGSSSSAPAAVARDD</sequence>
<evidence type="ECO:0000256" key="2">
    <source>
        <dbReference type="ARBA" id="ARBA00022771"/>
    </source>
</evidence>
<dbReference type="PANTHER" id="PTHR14493">
    <property type="entry name" value="UNKEMPT FAMILY MEMBER"/>
    <property type="match status" value="1"/>
</dbReference>
<dbReference type="GO" id="GO:0003677">
    <property type="term" value="F:DNA binding"/>
    <property type="evidence" value="ECO:0007669"/>
    <property type="project" value="UniProtKB-KW"/>
</dbReference>
<proteinExistence type="predicted"/>
<evidence type="ECO:0000256" key="1">
    <source>
        <dbReference type="ARBA" id="ARBA00022723"/>
    </source>
</evidence>
<feature type="zinc finger region" description="C3H1-type" evidence="5">
    <location>
        <begin position="84"/>
        <end position="122"/>
    </location>
</feature>
<evidence type="ECO:0000256" key="4">
    <source>
        <dbReference type="ARBA" id="ARBA00023125"/>
    </source>
</evidence>
<dbReference type="InParanoid" id="A0A0Q3GV13"/>
<evidence type="ECO:0000313" key="8">
    <source>
        <dbReference type="EnsemblPlants" id="KQK14767"/>
    </source>
</evidence>
<feature type="domain" description="C3H1-type" evidence="6">
    <location>
        <begin position="84"/>
        <end position="122"/>
    </location>
</feature>